<evidence type="ECO:0000256" key="5">
    <source>
        <dbReference type="ARBA" id="ARBA00022723"/>
    </source>
</evidence>
<dbReference type="Pfam" id="PF00919">
    <property type="entry name" value="UPF0004"/>
    <property type="match status" value="1"/>
</dbReference>
<feature type="binding site" evidence="9">
    <location>
        <position position="49"/>
    </location>
    <ligand>
        <name>[4Fe-4S] cluster</name>
        <dbReference type="ChEBI" id="CHEBI:49883"/>
        <label>1</label>
    </ligand>
</feature>
<dbReference type="InterPro" id="IPR007197">
    <property type="entry name" value="rSAM"/>
</dbReference>
<comment type="cofactor">
    <cofactor evidence="9">
        <name>[4Fe-4S] cluster</name>
        <dbReference type="ChEBI" id="CHEBI:49883"/>
    </cofactor>
    <text evidence="9">Binds 2 [4Fe-4S] clusters. One cluster is coordinated with 3 cysteines and an exchangeable S-adenosyl-L-methionine.</text>
</comment>
<keyword evidence="3 9" id="KW-0808">Transferase</keyword>
<feature type="domain" description="TRAM" evidence="10">
    <location>
        <begin position="429"/>
        <end position="493"/>
    </location>
</feature>
<evidence type="ECO:0000256" key="9">
    <source>
        <dbReference type="HAMAP-Rule" id="MF_01864"/>
    </source>
</evidence>
<keyword evidence="7 9" id="KW-0411">Iron-sulfur</keyword>
<accession>A0ABY3NKC9</accession>
<feature type="binding site" evidence="9">
    <location>
        <position position="194"/>
    </location>
    <ligand>
        <name>[4Fe-4S] cluster</name>
        <dbReference type="ChEBI" id="CHEBI:49883"/>
        <label>2</label>
        <note>4Fe-4S-S-AdoMet</note>
    </ligand>
</feature>
<gene>
    <name evidence="9" type="primary">miaB</name>
    <name evidence="13" type="ORF">LX74_00641</name>
</gene>
<dbReference type="SFLD" id="SFLDF00413">
    <property type="entry name" value="CDK5RAP1"/>
    <property type="match status" value="1"/>
</dbReference>
<reference evidence="13 14" key="1">
    <citation type="submission" date="2019-07" db="EMBL/GenBank/DDBJ databases">
        <title>Genomic Encyclopedia of Archaeal and Bacterial Type Strains, Phase II (KMG-II): from individual species to whole genera.</title>
        <authorList>
            <person name="Goeker M."/>
        </authorList>
    </citation>
    <scope>NUCLEOTIDE SEQUENCE [LARGE SCALE GENOMIC DNA]</scope>
    <source>
        <strain evidence="13 14">DSM 14571</strain>
    </source>
</reference>
<dbReference type="InterPro" id="IPR058240">
    <property type="entry name" value="rSAM_sf"/>
</dbReference>
<dbReference type="SFLD" id="SFLDS00029">
    <property type="entry name" value="Radical_SAM"/>
    <property type="match status" value="2"/>
</dbReference>
<dbReference type="NCBIfam" id="TIGR00089">
    <property type="entry name" value="MiaB/RimO family radical SAM methylthiotransferase"/>
    <property type="match status" value="1"/>
</dbReference>
<keyword evidence="9" id="KW-0963">Cytoplasm</keyword>
<evidence type="ECO:0000259" key="12">
    <source>
        <dbReference type="PROSITE" id="PS51918"/>
    </source>
</evidence>
<dbReference type="PANTHER" id="PTHR43020:SF2">
    <property type="entry name" value="MITOCHONDRIAL TRNA METHYLTHIOTRANSFERASE CDK5RAP1"/>
    <property type="match status" value="1"/>
</dbReference>
<dbReference type="InterPro" id="IPR020612">
    <property type="entry name" value="Methylthiotransferase_CS"/>
</dbReference>
<comment type="subcellular location">
    <subcellularLocation>
        <location evidence="9">Cytoplasm</location>
    </subcellularLocation>
</comment>
<evidence type="ECO:0000256" key="7">
    <source>
        <dbReference type="ARBA" id="ARBA00023014"/>
    </source>
</evidence>
<dbReference type="CDD" id="cd01335">
    <property type="entry name" value="Radical_SAM"/>
    <property type="match status" value="1"/>
</dbReference>
<sequence length="493" mass="55705">MDNRIHVSDSQIIRTVQEKYIDETKQGEAFAIAERPENGKKLFLESYGCQMNFSDSEIVASILNEQGYNTTLKVEEADLILLNTCSIREKAEQTVRMRLSQFKKQKESNPNLTVGVLGCMAERLKTKFLEEEHLVDLVVGPDAYRDLPNLLKETEGGRDAINVILSKEETYADINPVRLGGNGVTAFVTITRGCDNMCTFCVVPFTRGRERSRDPHSILNECVELFNNGYKEVTLLGQNVDSYLWYGGGPKKDFAKASEMQKATAVDFSNLLAMVATAVPDMRIRFSTSNPQDMSLDVFHTMAKYDNICKYVHLPVQSGSDNMLKAMNRQHTRAEYLSLIKEAKKIVPDISFSQDMIIGFCGETEEDHQDTLSLMREVEYDYGYMFAYSERPGTPAHKKMEDDIPADVKQKRLAEVIALQGELSKNRMKSYVGRKHDILIEGTSRKNENQWKGRNSQNAVCVFDKLEGQKIGDMVSVFVHDNTQGTLLGRTAE</sequence>
<dbReference type="HAMAP" id="MF_01864">
    <property type="entry name" value="tRNA_metthiotr_MiaB"/>
    <property type="match status" value="1"/>
</dbReference>
<keyword evidence="2 9" id="KW-0004">4Fe-4S</keyword>
<protein>
    <recommendedName>
        <fullName evidence="8 9">tRNA-2-methylthio-N(6)-dimethylallyladenosine synthase</fullName>
        <ecNumber evidence="8 9">2.8.4.3</ecNumber>
    </recommendedName>
    <alternativeName>
        <fullName evidence="9">(Dimethylallyl)adenosine tRNA methylthiotransferase MiaB</fullName>
    </alternativeName>
    <alternativeName>
        <fullName evidence="9">tRNA-i(6)A37 methylthiotransferase</fullName>
    </alternativeName>
</protein>
<dbReference type="EC" id="2.8.4.3" evidence="8 9"/>
<dbReference type="SFLD" id="SFLDF00273">
    <property type="entry name" value="(dimethylallyl)adenosine_tRNA"/>
    <property type="match status" value="1"/>
</dbReference>
<feature type="domain" description="Radical SAM core" evidence="12">
    <location>
        <begin position="180"/>
        <end position="426"/>
    </location>
</feature>
<dbReference type="InterPro" id="IPR038135">
    <property type="entry name" value="Methylthiotransferase_N_sf"/>
</dbReference>
<dbReference type="PROSITE" id="PS51449">
    <property type="entry name" value="MTTASE_N"/>
    <property type="match status" value="1"/>
</dbReference>
<dbReference type="Gene3D" id="3.40.50.12160">
    <property type="entry name" value="Methylthiotransferase, N-terminal domain"/>
    <property type="match status" value="1"/>
</dbReference>
<feature type="binding site" evidence="9">
    <location>
        <position position="119"/>
    </location>
    <ligand>
        <name>[4Fe-4S] cluster</name>
        <dbReference type="ChEBI" id="CHEBI:49883"/>
        <label>1</label>
    </ligand>
</feature>
<keyword evidence="14" id="KW-1185">Reference proteome</keyword>
<evidence type="ECO:0000256" key="3">
    <source>
        <dbReference type="ARBA" id="ARBA00022679"/>
    </source>
</evidence>
<dbReference type="InterPro" id="IPR006638">
    <property type="entry name" value="Elp3/MiaA/NifB-like_rSAM"/>
</dbReference>
<proteinExistence type="inferred from homology"/>
<dbReference type="Pfam" id="PF04055">
    <property type="entry name" value="Radical_SAM"/>
    <property type="match status" value="1"/>
</dbReference>
<dbReference type="Gene3D" id="3.80.30.20">
    <property type="entry name" value="tm_1862 like domain"/>
    <property type="match status" value="1"/>
</dbReference>
<keyword evidence="4 9" id="KW-0949">S-adenosyl-L-methionine</keyword>
<feature type="domain" description="MTTase N-terminal" evidence="11">
    <location>
        <begin position="40"/>
        <end position="156"/>
    </location>
</feature>
<evidence type="ECO:0000259" key="11">
    <source>
        <dbReference type="PROSITE" id="PS51449"/>
    </source>
</evidence>
<dbReference type="SFLD" id="SFLDG01082">
    <property type="entry name" value="B12-binding_domain_containing"/>
    <property type="match status" value="1"/>
</dbReference>
<dbReference type="Proteomes" id="UP000324513">
    <property type="component" value="Unassembled WGS sequence"/>
</dbReference>
<dbReference type="SMART" id="SM00729">
    <property type="entry name" value="Elp3"/>
    <property type="match status" value="1"/>
</dbReference>
<keyword evidence="5 9" id="KW-0479">Metal-binding</keyword>
<feature type="binding site" evidence="9">
    <location>
        <position position="85"/>
    </location>
    <ligand>
        <name>[4Fe-4S] cluster</name>
        <dbReference type="ChEBI" id="CHEBI:49883"/>
        <label>1</label>
    </ligand>
</feature>
<feature type="binding site" evidence="9">
    <location>
        <position position="198"/>
    </location>
    <ligand>
        <name>[4Fe-4S] cluster</name>
        <dbReference type="ChEBI" id="CHEBI:49883"/>
        <label>2</label>
        <note>4Fe-4S-S-AdoMet</note>
    </ligand>
</feature>
<dbReference type="SUPFAM" id="SSF102114">
    <property type="entry name" value="Radical SAM enzymes"/>
    <property type="match status" value="1"/>
</dbReference>
<organism evidence="13 14">
    <name type="scientific">Elizabethkingia miricola</name>
    <name type="common">Chryseobacterium miricola</name>
    <dbReference type="NCBI Taxonomy" id="172045"/>
    <lineage>
        <taxon>Bacteria</taxon>
        <taxon>Pseudomonadati</taxon>
        <taxon>Bacteroidota</taxon>
        <taxon>Flavobacteriia</taxon>
        <taxon>Flavobacteriales</taxon>
        <taxon>Weeksellaceae</taxon>
        <taxon>Elizabethkingia</taxon>
    </lineage>
</organism>
<feature type="binding site" evidence="9">
    <location>
        <position position="201"/>
    </location>
    <ligand>
        <name>[4Fe-4S] cluster</name>
        <dbReference type="ChEBI" id="CHEBI:49883"/>
        <label>2</label>
        <note>4Fe-4S-S-AdoMet</note>
    </ligand>
</feature>
<evidence type="ECO:0000256" key="1">
    <source>
        <dbReference type="ARBA" id="ARBA00003234"/>
    </source>
</evidence>
<dbReference type="InterPro" id="IPR013848">
    <property type="entry name" value="Methylthiotransferase_N"/>
</dbReference>
<dbReference type="EMBL" id="VNHK01000002">
    <property type="protein sequence ID" value="TYO93560.1"/>
    <property type="molecule type" value="Genomic_DNA"/>
</dbReference>
<comment type="subunit">
    <text evidence="9">Monomer.</text>
</comment>
<dbReference type="NCBIfam" id="TIGR01574">
    <property type="entry name" value="miaB-methiolase"/>
    <property type="match status" value="1"/>
</dbReference>
<evidence type="ECO:0000256" key="6">
    <source>
        <dbReference type="ARBA" id="ARBA00023004"/>
    </source>
</evidence>
<dbReference type="InterPro" id="IPR006463">
    <property type="entry name" value="MiaB_methiolase"/>
</dbReference>
<dbReference type="PROSITE" id="PS51918">
    <property type="entry name" value="RADICAL_SAM"/>
    <property type="match status" value="1"/>
</dbReference>
<keyword evidence="6 9" id="KW-0408">Iron</keyword>
<dbReference type="InterPro" id="IPR005839">
    <property type="entry name" value="Methylthiotransferase"/>
</dbReference>
<comment type="similarity">
    <text evidence="9">Belongs to the methylthiotransferase family. MiaB subfamily.</text>
</comment>
<dbReference type="PROSITE" id="PS50926">
    <property type="entry name" value="TRAM"/>
    <property type="match status" value="1"/>
</dbReference>
<dbReference type="SFLD" id="SFLDG01061">
    <property type="entry name" value="methylthiotransferase"/>
    <property type="match status" value="2"/>
</dbReference>
<evidence type="ECO:0000313" key="13">
    <source>
        <dbReference type="EMBL" id="TYO93560.1"/>
    </source>
</evidence>
<evidence type="ECO:0000259" key="10">
    <source>
        <dbReference type="PROSITE" id="PS50926"/>
    </source>
</evidence>
<comment type="caution">
    <text evidence="13">The sequence shown here is derived from an EMBL/GenBank/DDBJ whole genome shotgun (WGS) entry which is preliminary data.</text>
</comment>
<evidence type="ECO:0000256" key="4">
    <source>
        <dbReference type="ARBA" id="ARBA00022691"/>
    </source>
</evidence>
<comment type="catalytic activity">
    <reaction evidence="9">
        <text>N(6)-dimethylallyladenosine(37) in tRNA + (sulfur carrier)-SH + AH2 + 2 S-adenosyl-L-methionine = 2-methylsulfanyl-N(6)-dimethylallyladenosine(37) in tRNA + (sulfur carrier)-H + 5'-deoxyadenosine + L-methionine + A + S-adenosyl-L-homocysteine + 2 H(+)</text>
        <dbReference type="Rhea" id="RHEA:37067"/>
        <dbReference type="Rhea" id="RHEA-COMP:10375"/>
        <dbReference type="Rhea" id="RHEA-COMP:10376"/>
        <dbReference type="Rhea" id="RHEA-COMP:14737"/>
        <dbReference type="Rhea" id="RHEA-COMP:14739"/>
        <dbReference type="ChEBI" id="CHEBI:13193"/>
        <dbReference type="ChEBI" id="CHEBI:15378"/>
        <dbReference type="ChEBI" id="CHEBI:17319"/>
        <dbReference type="ChEBI" id="CHEBI:17499"/>
        <dbReference type="ChEBI" id="CHEBI:29917"/>
        <dbReference type="ChEBI" id="CHEBI:57844"/>
        <dbReference type="ChEBI" id="CHEBI:57856"/>
        <dbReference type="ChEBI" id="CHEBI:59789"/>
        <dbReference type="ChEBI" id="CHEBI:64428"/>
        <dbReference type="ChEBI" id="CHEBI:74415"/>
        <dbReference type="ChEBI" id="CHEBI:74417"/>
        <dbReference type="EC" id="2.8.4.3"/>
    </reaction>
</comment>
<comment type="function">
    <text evidence="1 9">Catalyzes the methylthiolation of N6-(dimethylallyl)adenosine (i(6)A), leading to the formation of 2-methylthio-N6-(dimethylallyl)adenosine (ms(2)i(6)A) at position 37 in tRNAs that read codons beginning with uridine.</text>
</comment>
<evidence type="ECO:0000256" key="2">
    <source>
        <dbReference type="ARBA" id="ARBA00022485"/>
    </source>
</evidence>
<dbReference type="PANTHER" id="PTHR43020">
    <property type="entry name" value="CDK5 REGULATORY SUBUNIT-ASSOCIATED PROTEIN 1"/>
    <property type="match status" value="1"/>
</dbReference>
<keyword evidence="9" id="KW-0819">tRNA processing</keyword>
<dbReference type="PROSITE" id="PS01278">
    <property type="entry name" value="MTTASE_RADICAL"/>
    <property type="match status" value="1"/>
</dbReference>
<dbReference type="Pfam" id="PF01938">
    <property type="entry name" value="TRAM"/>
    <property type="match status" value="1"/>
</dbReference>
<name>A0ABY3NKC9_ELIMR</name>
<evidence type="ECO:0000256" key="8">
    <source>
        <dbReference type="ARBA" id="ARBA00033765"/>
    </source>
</evidence>
<dbReference type="InterPro" id="IPR002792">
    <property type="entry name" value="TRAM_dom"/>
</dbReference>
<evidence type="ECO:0000313" key="14">
    <source>
        <dbReference type="Proteomes" id="UP000324513"/>
    </source>
</evidence>
<dbReference type="InterPro" id="IPR023404">
    <property type="entry name" value="rSAM_horseshoe"/>
</dbReference>